<name>A0A9N9BR93_9GLOM</name>
<dbReference type="OrthoDB" id="2431945at2759"/>
<gene>
    <name evidence="1" type="ORF">CPELLU_LOCUS5742</name>
</gene>
<reference evidence="1" key="1">
    <citation type="submission" date="2021-06" db="EMBL/GenBank/DDBJ databases">
        <authorList>
            <person name="Kallberg Y."/>
            <person name="Tangrot J."/>
            <person name="Rosling A."/>
        </authorList>
    </citation>
    <scope>NUCLEOTIDE SEQUENCE</scope>
    <source>
        <strain evidence="1">FL966</strain>
    </source>
</reference>
<dbReference type="Proteomes" id="UP000789759">
    <property type="component" value="Unassembled WGS sequence"/>
</dbReference>
<sequence>MAIFTADEIEKVLINIGINKFGAVVSDGAFAISLAKQYISDKYLKILPVWCIANAEVLAKVLALAKNAVKIAESKVTTTADIFLFLIQIAIAINALKNNDLTECIEFHKQCIQFYNKHWKEFNIKFYLLAYFFHPKYCGKSIKSLVFQDILYTALEIWKKLGNGLASANILVAQIKMYDAFELPYNYTFIESIESSQTWDLEIEKMFNFNTFLEEKTNETTNSNVELEEDELDYDIDEVINISTSKV</sequence>
<dbReference type="SUPFAM" id="SSF53098">
    <property type="entry name" value="Ribonuclease H-like"/>
    <property type="match status" value="1"/>
</dbReference>
<evidence type="ECO:0000313" key="1">
    <source>
        <dbReference type="EMBL" id="CAG8573001.1"/>
    </source>
</evidence>
<keyword evidence="2" id="KW-1185">Reference proteome</keyword>
<dbReference type="EMBL" id="CAJVQA010003369">
    <property type="protein sequence ID" value="CAG8573001.1"/>
    <property type="molecule type" value="Genomic_DNA"/>
</dbReference>
<accession>A0A9N9BR93</accession>
<proteinExistence type="predicted"/>
<dbReference type="AlphaFoldDB" id="A0A9N9BR93"/>
<protein>
    <submittedName>
        <fullName evidence="1">1032_t:CDS:1</fullName>
    </submittedName>
</protein>
<comment type="caution">
    <text evidence="1">The sequence shown here is derived from an EMBL/GenBank/DDBJ whole genome shotgun (WGS) entry which is preliminary data.</text>
</comment>
<organism evidence="1 2">
    <name type="scientific">Cetraspora pellucida</name>
    <dbReference type="NCBI Taxonomy" id="1433469"/>
    <lineage>
        <taxon>Eukaryota</taxon>
        <taxon>Fungi</taxon>
        <taxon>Fungi incertae sedis</taxon>
        <taxon>Mucoromycota</taxon>
        <taxon>Glomeromycotina</taxon>
        <taxon>Glomeromycetes</taxon>
        <taxon>Diversisporales</taxon>
        <taxon>Gigasporaceae</taxon>
        <taxon>Cetraspora</taxon>
    </lineage>
</organism>
<dbReference type="InterPro" id="IPR012337">
    <property type="entry name" value="RNaseH-like_sf"/>
</dbReference>
<evidence type="ECO:0000313" key="2">
    <source>
        <dbReference type="Proteomes" id="UP000789759"/>
    </source>
</evidence>